<organism evidence="1 2">
    <name type="scientific">Romanomermis culicivorax</name>
    <name type="common">Nematode worm</name>
    <dbReference type="NCBI Taxonomy" id="13658"/>
    <lineage>
        <taxon>Eukaryota</taxon>
        <taxon>Metazoa</taxon>
        <taxon>Ecdysozoa</taxon>
        <taxon>Nematoda</taxon>
        <taxon>Enoplea</taxon>
        <taxon>Dorylaimia</taxon>
        <taxon>Mermithida</taxon>
        <taxon>Mermithoidea</taxon>
        <taxon>Mermithidae</taxon>
        <taxon>Romanomermis</taxon>
    </lineage>
</organism>
<dbReference type="WBParaSite" id="nRc.2.0.1.t40719-RA">
    <property type="protein sequence ID" value="nRc.2.0.1.t40719-RA"/>
    <property type="gene ID" value="nRc.2.0.1.g40719"/>
</dbReference>
<protein>
    <submittedName>
        <fullName evidence="2">Uncharacterized protein</fullName>
    </submittedName>
</protein>
<dbReference type="Proteomes" id="UP000887565">
    <property type="component" value="Unplaced"/>
</dbReference>
<evidence type="ECO:0000313" key="2">
    <source>
        <dbReference type="WBParaSite" id="nRc.2.0.1.t40719-RA"/>
    </source>
</evidence>
<accession>A0A915KQH2</accession>
<reference evidence="2" key="1">
    <citation type="submission" date="2022-11" db="UniProtKB">
        <authorList>
            <consortium name="WormBaseParasite"/>
        </authorList>
    </citation>
    <scope>IDENTIFICATION</scope>
</reference>
<dbReference type="AlphaFoldDB" id="A0A915KQH2"/>
<sequence length="108" mass="12012">MHSLARSGCSSICPRQYSSHLVCNHFRVLLIFNEAIAVNAVDNCRFVAVREANEGGRLKIDVFSPDALARLVDRRFSSLQPVAGRFIFDTTSDVDHLCQKGDANSVTW</sequence>
<keyword evidence="1" id="KW-1185">Reference proteome</keyword>
<proteinExistence type="predicted"/>
<evidence type="ECO:0000313" key="1">
    <source>
        <dbReference type="Proteomes" id="UP000887565"/>
    </source>
</evidence>
<name>A0A915KQH2_ROMCU</name>